<keyword evidence="3" id="KW-1185">Reference proteome</keyword>
<evidence type="ECO:0000313" key="3">
    <source>
        <dbReference type="Proteomes" id="UP000680038"/>
    </source>
</evidence>
<dbReference type="EMBL" id="CAJRAF010000002">
    <property type="protein sequence ID" value="CAG5003625.1"/>
    <property type="molecule type" value="Genomic_DNA"/>
</dbReference>
<organism evidence="2 3">
    <name type="scientific">Dyadobacter helix</name>
    <dbReference type="NCBI Taxonomy" id="2822344"/>
    <lineage>
        <taxon>Bacteria</taxon>
        <taxon>Pseudomonadati</taxon>
        <taxon>Bacteroidota</taxon>
        <taxon>Cytophagia</taxon>
        <taxon>Cytophagales</taxon>
        <taxon>Spirosomataceae</taxon>
        <taxon>Dyadobacter</taxon>
    </lineage>
</organism>
<evidence type="ECO:0000256" key="1">
    <source>
        <dbReference type="SAM" id="SignalP"/>
    </source>
</evidence>
<dbReference type="InterPro" id="IPR039559">
    <property type="entry name" value="AIM6_PI-PLC-like_dom"/>
</dbReference>
<dbReference type="GO" id="GO:0008081">
    <property type="term" value="F:phosphoric diester hydrolase activity"/>
    <property type="evidence" value="ECO:0007669"/>
    <property type="project" value="InterPro"/>
</dbReference>
<keyword evidence="1" id="KW-0732">Signal</keyword>
<dbReference type="SUPFAM" id="SSF51695">
    <property type="entry name" value="PLC-like phosphodiesterases"/>
    <property type="match status" value="1"/>
</dbReference>
<accession>A0A916JFN6</accession>
<comment type="caution">
    <text evidence="2">The sequence shown here is derived from an EMBL/GenBank/DDBJ whole genome shotgun (WGS) entry which is preliminary data.</text>
</comment>
<evidence type="ECO:0000313" key="2">
    <source>
        <dbReference type="EMBL" id="CAG5003625.1"/>
    </source>
</evidence>
<evidence type="ECO:0008006" key="4">
    <source>
        <dbReference type="Google" id="ProtNLM"/>
    </source>
</evidence>
<name>A0A916JFN6_9BACT</name>
<dbReference type="Gene3D" id="3.20.20.190">
    <property type="entry name" value="Phosphatidylinositol (PI) phosphodiesterase"/>
    <property type="match status" value="1"/>
</dbReference>
<dbReference type="Proteomes" id="UP000680038">
    <property type="component" value="Unassembled WGS sequence"/>
</dbReference>
<dbReference type="GO" id="GO:0006629">
    <property type="term" value="P:lipid metabolic process"/>
    <property type="evidence" value="ECO:0007669"/>
    <property type="project" value="InterPro"/>
</dbReference>
<dbReference type="RefSeq" id="WP_215239727.1">
    <property type="nucleotide sequence ID" value="NZ_CAJRAF010000002.1"/>
</dbReference>
<protein>
    <recommendedName>
        <fullName evidence="4">Alkaline phosphatase</fullName>
    </recommendedName>
</protein>
<sequence>MILTIRPVLFLLFLAISGTETFAQSSLYTPAQAHSHNDYEHKNAFWDAYKQGFGSIEADLILQDSVLYTAHDKTGISEERTFKKLYLEPIISEIEKNGGKIYAQSNTILQLLIDLKTPATETMAVLLRELAPYEQYLAPKGTVKIVISGNTPDPTTYNKYPDYIYFDGRPDISYTKYQLLRLGLISQSFQTYSKWNGEGEMLKKDQKRLEKVISQAHELDKKIRFWATPDNINAWKTMMSLKVDYLNTDKVVEMGDYLRTAPK</sequence>
<gene>
    <name evidence="2" type="ORF">DYBT9275_03194</name>
</gene>
<feature type="chain" id="PRO_5036950003" description="Alkaline phosphatase" evidence="1">
    <location>
        <begin position="24"/>
        <end position="263"/>
    </location>
</feature>
<dbReference type="InterPro" id="IPR017946">
    <property type="entry name" value="PLC-like_Pdiesterase_TIM-brl"/>
</dbReference>
<dbReference type="CDD" id="cd08577">
    <property type="entry name" value="PI-PLCc_GDPD_SF_unchar3"/>
    <property type="match status" value="1"/>
</dbReference>
<feature type="signal peptide" evidence="1">
    <location>
        <begin position="1"/>
        <end position="23"/>
    </location>
</feature>
<reference evidence="2" key="1">
    <citation type="submission" date="2021-04" db="EMBL/GenBank/DDBJ databases">
        <authorList>
            <person name="Rodrigo-Torres L."/>
            <person name="Arahal R. D."/>
            <person name="Lucena T."/>
        </authorList>
    </citation>
    <scope>NUCLEOTIDE SEQUENCE</scope>
    <source>
        <strain evidence="2">CECT 9275</strain>
    </source>
</reference>
<dbReference type="AlphaFoldDB" id="A0A916JFN6"/>
<proteinExistence type="predicted"/>
<dbReference type="Pfam" id="PF13653">
    <property type="entry name" value="GDPD_2"/>
    <property type="match status" value="1"/>
</dbReference>